<dbReference type="Gene3D" id="1.10.540.10">
    <property type="entry name" value="Acyl-CoA dehydrogenase/oxidase, N-terminal domain"/>
    <property type="match status" value="1"/>
</dbReference>
<dbReference type="InterPro" id="IPR006091">
    <property type="entry name" value="Acyl-CoA_Oxase/DH_mid-dom"/>
</dbReference>
<evidence type="ECO:0000259" key="8">
    <source>
        <dbReference type="Pfam" id="PF02771"/>
    </source>
</evidence>
<evidence type="ECO:0000259" key="6">
    <source>
        <dbReference type="Pfam" id="PF00441"/>
    </source>
</evidence>
<feature type="domain" description="Acyl-CoA oxidase/dehydrogenase middle" evidence="7">
    <location>
        <begin position="126"/>
        <end position="220"/>
    </location>
</feature>
<dbReference type="PANTHER" id="PTHR43884:SF12">
    <property type="entry name" value="ISOVALERYL-COA DEHYDROGENASE, MITOCHONDRIAL-RELATED"/>
    <property type="match status" value="1"/>
</dbReference>
<dbReference type="PANTHER" id="PTHR43884">
    <property type="entry name" value="ACYL-COA DEHYDROGENASE"/>
    <property type="match status" value="1"/>
</dbReference>
<dbReference type="Pfam" id="PF02771">
    <property type="entry name" value="Acyl-CoA_dh_N"/>
    <property type="match status" value="1"/>
</dbReference>
<gene>
    <name evidence="9" type="ORF">DMO17_16125</name>
</gene>
<comment type="cofactor">
    <cofactor evidence="1 5">
        <name>FAD</name>
        <dbReference type="ChEBI" id="CHEBI:57692"/>
    </cofactor>
</comment>
<proteinExistence type="inferred from homology"/>
<dbReference type="OrthoDB" id="3398889at2"/>
<protein>
    <recommendedName>
        <fullName evidence="11">Acyl-CoA dehydrogenase</fullName>
    </recommendedName>
</protein>
<feature type="domain" description="Acyl-CoA dehydrogenase/oxidase N-terminal" evidence="8">
    <location>
        <begin position="8"/>
        <end position="122"/>
    </location>
</feature>
<dbReference type="Proteomes" id="UP000248146">
    <property type="component" value="Unassembled WGS sequence"/>
</dbReference>
<evidence type="ECO:0000313" key="9">
    <source>
        <dbReference type="EMBL" id="PYC21978.1"/>
    </source>
</evidence>
<keyword evidence="3 5" id="KW-0285">Flavoprotein</keyword>
<keyword evidence="5" id="KW-0560">Oxidoreductase</keyword>
<dbReference type="InterPro" id="IPR013786">
    <property type="entry name" value="AcylCoA_DH/ox_N"/>
</dbReference>
<dbReference type="InterPro" id="IPR037069">
    <property type="entry name" value="AcylCoA_DH/ox_N_sf"/>
</dbReference>
<dbReference type="AlphaFoldDB" id="A0A2V4KPI7"/>
<dbReference type="SUPFAM" id="SSF47203">
    <property type="entry name" value="Acyl-CoA dehydrogenase C-terminal domain-like"/>
    <property type="match status" value="1"/>
</dbReference>
<organism evidence="9 10">
    <name type="scientific">Aquipseudomonas alcaligenes</name>
    <name type="common">Pseudomonas alcaligenes</name>
    <dbReference type="NCBI Taxonomy" id="43263"/>
    <lineage>
        <taxon>Bacteria</taxon>
        <taxon>Pseudomonadati</taxon>
        <taxon>Pseudomonadota</taxon>
        <taxon>Gammaproteobacteria</taxon>
        <taxon>Pseudomonadales</taxon>
        <taxon>Pseudomonadaceae</taxon>
        <taxon>Aquipseudomonas</taxon>
    </lineage>
</organism>
<dbReference type="Pfam" id="PF02770">
    <property type="entry name" value="Acyl-CoA_dh_M"/>
    <property type="match status" value="1"/>
</dbReference>
<feature type="domain" description="Acyl-CoA dehydrogenase/oxidase C-terminal" evidence="6">
    <location>
        <begin position="232"/>
        <end position="379"/>
    </location>
</feature>
<sequence length="406" mass="44332">MNMNGIWNEQQQAIREHYLRVGRELVRPTSAQRDQELGFDRELWRALGSSGLFGVHMPERFGGQGLGVWEFSAALEGFSEGCQDMGVLVSFVAQVALVQAALLSYGSETQLQRWLPPLISGENIGCFAITEQGCGSDVRSLKLAASRDGAGYRLNGMKWNITNAPVADICMTFARLEEAGPNAISCFITETAAPGLVQSAPFELMGNRGTPIGSLTFNDVALDADSLVGSEGQGLRVLYFGFLVERIFTGVSIVGCMQPVIDECLQYSLKREAFGRPISDNQYVQGHIVQAYTQLELLRSVVVRGLAALEQGRDCSTLASIIKMLASEAMHEACLNAMRIHGNYGYRRDFHFERLLRDSIGLFFAGGTSEIHKTVIWANLVAEAQNRSKAKDDLRLDAYTGAGAAA</sequence>
<evidence type="ECO:0000313" key="10">
    <source>
        <dbReference type="Proteomes" id="UP000248146"/>
    </source>
</evidence>
<evidence type="ECO:0000256" key="1">
    <source>
        <dbReference type="ARBA" id="ARBA00001974"/>
    </source>
</evidence>
<evidence type="ECO:0000256" key="3">
    <source>
        <dbReference type="ARBA" id="ARBA00022630"/>
    </source>
</evidence>
<dbReference type="InterPro" id="IPR046373">
    <property type="entry name" value="Acyl-CoA_Oxase/DH_mid-dom_sf"/>
</dbReference>
<comment type="similarity">
    <text evidence="2 5">Belongs to the acyl-CoA dehydrogenase family.</text>
</comment>
<accession>A0A2V4KPI7</accession>
<reference evidence="9 10" key="1">
    <citation type="submission" date="2018-06" db="EMBL/GenBank/DDBJ databases">
        <title>Pseudomonas diversity within urban Lake Michigan freshwaters.</title>
        <authorList>
            <person name="Batrich M."/>
            <person name="Hatzopoulos T."/>
            <person name="Putonti C."/>
        </authorList>
    </citation>
    <scope>NUCLEOTIDE SEQUENCE [LARGE SCALE GENOMIC DNA]</scope>
    <source>
        <strain evidence="9 10">MB-090714</strain>
    </source>
</reference>
<dbReference type="EMBL" id="QJRX01000008">
    <property type="protein sequence ID" value="PYC21978.1"/>
    <property type="molecule type" value="Genomic_DNA"/>
</dbReference>
<dbReference type="InterPro" id="IPR009100">
    <property type="entry name" value="AcylCoA_DH/oxidase_NM_dom_sf"/>
</dbReference>
<dbReference type="Pfam" id="PF00441">
    <property type="entry name" value="Acyl-CoA_dh_1"/>
    <property type="match status" value="1"/>
</dbReference>
<dbReference type="GO" id="GO:0050660">
    <property type="term" value="F:flavin adenine dinucleotide binding"/>
    <property type="evidence" value="ECO:0007669"/>
    <property type="project" value="InterPro"/>
</dbReference>
<evidence type="ECO:0008006" key="11">
    <source>
        <dbReference type="Google" id="ProtNLM"/>
    </source>
</evidence>
<dbReference type="InterPro" id="IPR036250">
    <property type="entry name" value="AcylCo_DH-like_C"/>
</dbReference>
<name>A0A2V4KPI7_AQUAC</name>
<comment type="caution">
    <text evidence="9">The sequence shown here is derived from an EMBL/GenBank/DDBJ whole genome shotgun (WGS) entry which is preliminary data.</text>
</comment>
<dbReference type="GO" id="GO:0003995">
    <property type="term" value="F:acyl-CoA dehydrogenase activity"/>
    <property type="evidence" value="ECO:0007669"/>
    <property type="project" value="TreeGrafter"/>
</dbReference>
<dbReference type="SUPFAM" id="SSF56645">
    <property type="entry name" value="Acyl-CoA dehydrogenase NM domain-like"/>
    <property type="match status" value="1"/>
</dbReference>
<evidence type="ECO:0000256" key="5">
    <source>
        <dbReference type="RuleBase" id="RU362125"/>
    </source>
</evidence>
<evidence type="ECO:0000256" key="2">
    <source>
        <dbReference type="ARBA" id="ARBA00009347"/>
    </source>
</evidence>
<evidence type="ECO:0000256" key="4">
    <source>
        <dbReference type="ARBA" id="ARBA00022827"/>
    </source>
</evidence>
<dbReference type="Gene3D" id="1.20.140.10">
    <property type="entry name" value="Butyryl-CoA Dehydrogenase, subunit A, domain 3"/>
    <property type="match status" value="1"/>
</dbReference>
<evidence type="ECO:0000259" key="7">
    <source>
        <dbReference type="Pfam" id="PF02770"/>
    </source>
</evidence>
<dbReference type="InterPro" id="IPR009075">
    <property type="entry name" value="AcylCo_DH/oxidase_C"/>
</dbReference>
<keyword evidence="4 5" id="KW-0274">FAD</keyword>
<dbReference type="Gene3D" id="2.40.110.10">
    <property type="entry name" value="Butyryl-CoA Dehydrogenase, subunit A, domain 2"/>
    <property type="match status" value="1"/>
</dbReference>